<proteinExistence type="inferred from homology"/>
<accession>A0ABR1X510</accession>
<protein>
    <recommendedName>
        <fullName evidence="4">Glycine amidinotransferase, mitochondrial</fullName>
        <ecNumber evidence="3">2.1.4.1</ecNumber>
    </recommendedName>
    <alternativeName>
        <fullName evidence="6">L-arginine:glycine amidinotransferase</fullName>
    </alternativeName>
    <alternativeName>
        <fullName evidence="7">Transamidinase</fullName>
    </alternativeName>
</protein>
<evidence type="ECO:0000256" key="5">
    <source>
        <dbReference type="ARBA" id="ARBA00022679"/>
    </source>
</evidence>
<evidence type="ECO:0000256" key="3">
    <source>
        <dbReference type="ARBA" id="ARBA00012351"/>
    </source>
</evidence>
<comment type="pathway">
    <text evidence="1">Amine and polyamine biosynthesis; creatine biosynthesis; creatine from L-arginine and glycine: step 1/2.</text>
</comment>
<comment type="similarity">
    <text evidence="2">Belongs to the amidinotransferase family.</text>
</comment>
<evidence type="ECO:0000313" key="8">
    <source>
        <dbReference type="EMBL" id="KAK8090490.1"/>
    </source>
</evidence>
<dbReference type="EC" id="2.1.4.1" evidence="3"/>
<sequence length="374" mass="42087">MTTDFEIVNGARAASTTTTMRTPPDIDKPCSDNEWSRLIEVVVGRAGNSCFPHVPLKAISNIVPCCYLDEFAKPGNPIPEDIVQKAEAELDNFADVLQSYGVKVRRPEAVDWVQEGGYTGAMVRDGLMVVGNTIIEAAFSWPCRRREIELLHGPMLDEFEKKGSYHVVRAPAPPSPDPIFDVEPGAPWAINNSRVAFDTADFTRIGRRIVIGELSHVTNQKGLDWVRAHLPPGYELVVITSTGTAGMHIDDTLVPLRDGTALYYPEYVHLEELRRHPPLDTWRLLPPPKPFPMPKYPRPTCAQGRWRSTCWCWTGSGSFATMTIPRRFAFSRGWAWSLFPSRSGMLPAWAVHFTVLPWTSTGRGSEYQVWYERF</sequence>
<dbReference type="Gene3D" id="3.75.10.10">
    <property type="entry name" value="L-arginine/glycine Amidinotransferase, Chain A"/>
    <property type="match status" value="1"/>
</dbReference>
<dbReference type="SUPFAM" id="SSF55909">
    <property type="entry name" value="Pentein"/>
    <property type="match status" value="1"/>
</dbReference>
<organism evidence="8 9">
    <name type="scientific">Apiospora hydei</name>
    <dbReference type="NCBI Taxonomy" id="1337664"/>
    <lineage>
        <taxon>Eukaryota</taxon>
        <taxon>Fungi</taxon>
        <taxon>Dikarya</taxon>
        <taxon>Ascomycota</taxon>
        <taxon>Pezizomycotina</taxon>
        <taxon>Sordariomycetes</taxon>
        <taxon>Xylariomycetidae</taxon>
        <taxon>Amphisphaeriales</taxon>
        <taxon>Apiosporaceae</taxon>
        <taxon>Apiospora</taxon>
    </lineage>
</organism>
<dbReference type="InterPro" id="IPR033195">
    <property type="entry name" value="AmidinoTrfase"/>
</dbReference>
<evidence type="ECO:0000313" key="9">
    <source>
        <dbReference type="Proteomes" id="UP001433268"/>
    </source>
</evidence>
<name>A0ABR1X510_9PEZI</name>
<evidence type="ECO:0000256" key="2">
    <source>
        <dbReference type="ARBA" id="ARBA00006943"/>
    </source>
</evidence>
<dbReference type="PANTHER" id="PTHR10488">
    <property type="entry name" value="GLYCINE AMIDINOTRANSFERASE, MITOCHONDRIAL"/>
    <property type="match status" value="1"/>
</dbReference>
<reference evidence="8 9" key="1">
    <citation type="submission" date="2023-01" db="EMBL/GenBank/DDBJ databases">
        <title>Analysis of 21 Apiospora genomes using comparative genomics revels a genus with tremendous synthesis potential of carbohydrate active enzymes and secondary metabolites.</title>
        <authorList>
            <person name="Sorensen T."/>
        </authorList>
    </citation>
    <scope>NUCLEOTIDE SEQUENCE [LARGE SCALE GENOMIC DNA]</scope>
    <source>
        <strain evidence="8 9">CBS 114990</strain>
    </source>
</reference>
<dbReference type="EMBL" id="JAQQWN010000004">
    <property type="protein sequence ID" value="KAK8090490.1"/>
    <property type="molecule type" value="Genomic_DNA"/>
</dbReference>
<dbReference type="PANTHER" id="PTHR10488:SF1">
    <property type="entry name" value="GLYCINE AMIDINOTRANSFERASE, MITOCHONDRIAL"/>
    <property type="match status" value="1"/>
</dbReference>
<evidence type="ECO:0000256" key="4">
    <source>
        <dbReference type="ARBA" id="ARBA00016069"/>
    </source>
</evidence>
<dbReference type="RefSeq" id="XP_066673384.1">
    <property type="nucleotide sequence ID" value="XM_066809766.1"/>
</dbReference>
<keyword evidence="5" id="KW-0808">Transferase</keyword>
<comment type="caution">
    <text evidence="8">The sequence shown here is derived from an EMBL/GenBank/DDBJ whole genome shotgun (WGS) entry which is preliminary data.</text>
</comment>
<evidence type="ECO:0000256" key="7">
    <source>
        <dbReference type="ARBA" id="ARBA00033346"/>
    </source>
</evidence>
<keyword evidence="9" id="KW-1185">Reference proteome</keyword>
<evidence type="ECO:0000256" key="1">
    <source>
        <dbReference type="ARBA" id="ARBA00004858"/>
    </source>
</evidence>
<dbReference type="Proteomes" id="UP001433268">
    <property type="component" value="Unassembled WGS sequence"/>
</dbReference>
<evidence type="ECO:0000256" key="6">
    <source>
        <dbReference type="ARBA" id="ARBA00031403"/>
    </source>
</evidence>
<gene>
    <name evidence="8" type="ORF">PG997_005451</name>
</gene>
<dbReference type="GeneID" id="92042826"/>